<dbReference type="Proteomes" id="UP000812966">
    <property type="component" value="Unassembled WGS sequence"/>
</dbReference>
<evidence type="ECO:0000313" key="2">
    <source>
        <dbReference type="Proteomes" id="UP000812966"/>
    </source>
</evidence>
<comment type="caution">
    <text evidence="1">The sequence shown here is derived from an EMBL/GenBank/DDBJ whole genome shotgun (WGS) entry which is preliminary data.</text>
</comment>
<gene>
    <name evidence="1" type="ORF">FFLO_04529</name>
</gene>
<name>A0A8K0JIQ0_9TREE</name>
<dbReference type="EMBL" id="JABELV010000097">
    <property type="protein sequence ID" value="KAG7531225.1"/>
    <property type="molecule type" value="Genomic_DNA"/>
</dbReference>
<keyword evidence="2" id="KW-1185">Reference proteome</keyword>
<reference evidence="1" key="1">
    <citation type="submission" date="2020-04" db="EMBL/GenBank/DDBJ databases">
        <title>Analysis of mating type loci in Filobasidium floriforme.</title>
        <authorList>
            <person name="Nowrousian M."/>
        </authorList>
    </citation>
    <scope>NUCLEOTIDE SEQUENCE</scope>
    <source>
        <strain evidence="1">CBS 6242</strain>
    </source>
</reference>
<sequence length="498" mass="54927">MNKATDNAVRERVYKAHLEPLLAIGYNYGYKWYKLQSEARANETLGDGLVSGTGLHDCAELLDLFAAINRGTMDSLLSETARIRACVGGSSSPEGQLEQFQSWQTEWYTSRYEAQINGKLGVSAASIRCCEWPQVLDGLMNLAGGLFGCRFARDDTTPDGQAANAAFEIWHVYDALEGDEQGAELGRIFIDFATKRRSGGSQSNTSRFMPVLTPAPLGSSKAPQVLWTVSQPVTRFSVTGVRVLASDLGRIMETLFALAIDPTYTPPALQDDSQPSLSAYIMRNLSFDGKTLDDMLNPAARAQDMGRKMRRSAVISLTQWIRAYFAETHALVAAAHAFDVDRSLSENVFIKSHAEAAASWGTHVPLSCRLPQTIMRGGQSWPGLVRRSCLNVTNQVLAAQFVARVLPGGLEAGFDQDLVGHYRQFLRHQFGTNREGSRRALLNVIGGSLDAEALCRRFASDVKVFDEEEDERARVLRPIVLRLIKRRAERKQGTSVAE</sequence>
<evidence type="ECO:0000313" key="1">
    <source>
        <dbReference type="EMBL" id="KAG7531225.1"/>
    </source>
</evidence>
<proteinExistence type="predicted"/>
<organism evidence="1 2">
    <name type="scientific">Filobasidium floriforme</name>
    <dbReference type="NCBI Taxonomy" id="5210"/>
    <lineage>
        <taxon>Eukaryota</taxon>
        <taxon>Fungi</taxon>
        <taxon>Dikarya</taxon>
        <taxon>Basidiomycota</taxon>
        <taxon>Agaricomycotina</taxon>
        <taxon>Tremellomycetes</taxon>
        <taxon>Filobasidiales</taxon>
        <taxon>Filobasidiaceae</taxon>
        <taxon>Filobasidium</taxon>
    </lineage>
</organism>
<dbReference type="AlphaFoldDB" id="A0A8K0JIQ0"/>
<protein>
    <submittedName>
        <fullName evidence="1">Uncharacterized protein</fullName>
    </submittedName>
</protein>
<accession>A0A8K0JIQ0</accession>